<keyword evidence="6 7" id="KW-0472">Membrane</keyword>
<dbReference type="EMBL" id="BX571658">
    <property type="protein sequence ID" value="CAE09802.1"/>
    <property type="molecule type" value="Genomic_DNA"/>
</dbReference>
<feature type="transmembrane region" description="Helical" evidence="7">
    <location>
        <begin position="53"/>
        <end position="71"/>
    </location>
</feature>
<keyword evidence="5 7" id="KW-1133">Transmembrane helix</keyword>
<dbReference type="PANTHER" id="PTHR30487:SF0">
    <property type="entry name" value="PREPILIN LEADER PEPTIDASE_N-METHYLTRANSFERASE-RELATED"/>
    <property type="match status" value="1"/>
</dbReference>
<name>Q7M9U4_WOLSU</name>
<evidence type="ECO:0000256" key="1">
    <source>
        <dbReference type="ARBA" id="ARBA00004651"/>
    </source>
</evidence>
<dbReference type="STRING" id="273121.WS0674"/>
<feature type="domain" description="Prepilin type IV endopeptidase peptidase" evidence="8">
    <location>
        <begin position="86"/>
        <end position="185"/>
    </location>
</feature>
<feature type="transmembrane region" description="Helical" evidence="7">
    <location>
        <begin position="155"/>
        <end position="188"/>
    </location>
</feature>
<proteinExistence type="inferred from homology"/>
<dbReference type="Gene3D" id="1.20.120.1220">
    <property type="match status" value="1"/>
</dbReference>
<feature type="transmembrane region" description="Helical" evidence="7">
    <location>
        <begin position="109"/>
        <end position="135"/>
    </location>
</feature>
<dbReference type="Proteomes" id="UP000000422">
    <property type="component" value="Chromosome"/>
</dbReference>
<protein>
    <submittedName>
        <fullName evidence="10">TYPE IV PREPILIN PEPTIDASE</fullName>
    </submittedName>
</protein>
<dbReference type="InterPro" id="IPR050882">
    <property type="entry name" value="Prepilin_peptidase/N-MTase"/>
</dbReference>
<evidence type="ECO:0000256" key="7">
    <source>
        <dbReference type="SAM" id="Phobius"/>
    </source>
</evidence>
<dbReference type="GO" id="GO:0006465">
    <property type="term" value="P:signal peptide processing"/>
    <property type="evidence" value="ECO:0007669"/>
    <property type="project" value="TreeGrafter"/>
</dbReference>
<dbReference type="KEGG" id="wsu:WS0674"/>
<comment type="similarity">
    <text evidence="2">Belongs to the peptidase A24 family.</text>
</comment>
<keyword evidence="3" id="KW-1003">Cell membrane</keyword>
<keyword evidence="11" id="KW-1185">Reference proteome</keyword>
<evidence type="ECO:0000313" key="10">
    <source>
        <dbReference type="EMBL" id="CAE09802.1"/>
    </source>
</evidence>
<accession>Q7M9U4</accession>
<evidence type="ECO:0000256" key="6">
    <source>
        <dbReference type="ARBA" id="ARBA00023136"/>
    </source>
</evidence>
<dbReference type="PANTHER" id="PTHR30487">
    <property type="entry name" value="TYPE 4 PREPILIN-LIKE PROTEINS LEADER PEPTIDE-PROCESSING ENZYME"/>
    <property type="match status" value="1"/>
</dbReference>
<feature type="domain" description="Prepilin peptidase A24 N-terminal" evidence="9">
    <location>
        <begin position="2"/>
        <end position="72"/>
    </location>
</feature>
<feature type="transmembrane region" description="Helical" evidence="7">
    <location>
        <begin position="195"/>
        <end position="215"/>
    </location>
</feature>
<comment type="subcellular location">
    <subcellularLocation>
        <location evidence="1">Cell membrane</location>
        <topology evidence="1">Multi-pass membrane protein</topology>
    </subcellularLocation>
</comment>
<evidence type="ECO:0000313" key="11">
    <source>
        <dbReference type="Proteomes" id="UP000000422"/>
    </source>
</evidence>
<dbReference type="Pfam" id="PF01478">
    <property type="entry name" value="Peptidase_A24"/>
    <property type="match status" value="1"/>
</dbReference>
<reference evidence="10 11" key="1">
    <citation type="journal article" date="2003" name="Proc. Natl. Acad. Sci. U.S.A.">
        <title>Complete genome sequence and analysis of Wolinella succinogenes.</title>
        <authorList>
            <person name="Baar C."/>
            <person name="Eppinger M."/>
            <person name="Raddatz G."/>
            <person name="Simon JM."/>
            <person name="Lanz C."/>
            <person name="Klimmek O."/>
            <person name="Nandakumar R."/>
            <person name="Gross R."/>
            <person name="Rosinus A."/>
            <person name="Keller H."/>
            <person name="Jagtap P."/>
            <person name="Linke B."/>
            <person name="Meyer F."/>
            <person name="Lederer H."/>
            <person name="Schuster S.C."/>
        </authorList>
    </citation>
    <scope>NUCLEOTIDE SEQUENCE [LARGE SCALE GENOMIC DNA]</scope>
    <source>
        <strain evidence="11">ATCC 29543 / DSM 1740 / CCUG 13145 / JCM 31913 / LMG 7466 / NCTC 11488 / FDC 602W</strain>
    </source>
</reference>
<evidence type="ECO:0000259" key="8">
    <source>
        <dbReference type="Pfam" id="PF01478"/>
    </source>
</evidence>
<dbReference type="GO" id="GO:0004190">
    <property type="term" value="F:aspartic-type endopeptidase activity"/>
    <property type="evidence" value="ECO:0007669"/>
    <property type="project" value="InterPro"/>
</dbReference>
<evidence type="ECO:0000259" key="9">
    <source>
        <dbReference type="Pfam" id="PF06750"/>
    </source>
</evidence>
<dbReference type="InterPro" id="IPR000045">
    <property type="entry name" value="Prepilin_IV_endopep_pep"/>
</dbReference>
<evidence type="ECO:0000256" key="4">
    <source>
        <dbReference type="ARBA" id="ARBA00022692"/>
    </source>
</evidence>
<dbReference type="eggNOG" id="COG1989">
    <property type="taxonomic scope" value="Bacteria"/>
</dbReference>
<gene>
    <name evidence="10" type="ordered locus">WS0674</name>
</gene>
<dbReference type="Pfam" id="PF06750">
    <property type="entry name" value="A24_N_bact"/>
    <property type="match status" value="1"/>
</dbReference>
<dbReference type="InterPro" id="IPR010627">
    <property type="entry name" value="Prepilin_pept_A24_N"/>
</dbReference>
<evidence type="ECO:0000256" key="3">
    <source>
        <dbReference type="ARBA" id="ARBA00022475"/>
    </source>
</evidence>
<sequence length="224" mass="24304">MAIVRIPEDRSVCFPASHCPHCQKPLRFWHNIPLLSYLFLGGRCAFCQAKISPLYPLVELLSAFLGLAVVMREGFVWPALALGVSFGLLLALSVIDIKTQKVPDSLNFIALLAALAYGASLESLEAAFIIAGALTLLRFGLSWILHQEAMGEGDIILAATMGAILGVKLALVAVFVAALLALPVMLLLSKKDSKIAFIPFLSLGLWIVYGGQDWILSYLESWYG</sequence>
<feature type="transmembrane region" description="Helical" evidence="7">
    <location>
        <begin position="77"/>
        <end position="97"/>
    </location>
</feature>
<evidence type="ECO:0000256" key="5">
    <source>
        <dbReference type="ARBA" id="ARBA00022989"/>
    </source>
</evidence>
<dbReference type="GO" id="GO:0005886">
    <property type="term" value="C:plasma membrane"/>
    <property type="evidence" value="ECO:0007669"/>
    <property type="project" value="UniProtKB-SubCell"/>
</dbReference>
<organism evidence="11">
    <name type="scientific">Wolinella succinogenes (strain ATCC 29543 / DSM 1740 / CCUG 13145 / JCM 31913 / LMG 7466 / NCTC 11488 / FDC 602W)</name>
    <name type="common">Vibrio succinogenes</name>
    <dbReference type="NCBI Taxonomy" id="273121"/>
    <lineage>
        <taxon>Bacteria</taxon>
        <taxon>Pseudomonadati</taxon>
        <taxon>Campylobacterota</taxon>
        <taxon>Epsilonproteobacteria</taxon>
        <taxon>Campylobacterales</taxon>
        <taxon>Helicobacteraceae</taxon>
        <taxon>Wolinella</taxon>
    </lineage>
</organism>
<keyword evidence="4 7" id="KW-0812">Transmembrane</keyword>
<dbReference type="HOGENOM" id="CLU_057101_0_1_7"/>
<dbReference type="AlphaFoldDB" id="Q7M9U4"/>
<evidence type="ECO:0000256" key="2">
    <source>
        <dbReference type="ARBA" id="ARBA00005801"/>
    </source>
</evidence>